<feature type="compositionally biased region" description="Low complexity" evidence="2">
    <location>
        <begin position="508"/>
        <end position="521"/>
    </location>
</feature>
<feature type="repeat" description="WD" evidence="1">
    <location>
        <begin position="80"/>
        <end position="123"/>
    </location>
</feature>
<comment type="caution">
    <text evidence="3">The sequence shown here is derived from an EMBL/GenBank/DDBJ whole genome shotgun (WGS) entry which is preliminary data.</text>
</comment>
<dbReference type="Gene3D" id="2.130.10.10">
    <property type="entry name" value="YVTN repeat-like/Quinoprotein amine dehydrogenase"/>
    <property type="match status" value="4"/>
</dbReference>
<name>A0A8E0RP26_9TREM</name>
<dbReference type="Proteomes" id="UP000728185">
    <property type="component" value="Unassembled WGS sequence"/>
</dbReference>
<dbReference type="SMART" id="SM00320">
    <property type="entry name" value="WD40"/>
    <property type="match status" value="9"/>
</dbReference>
<dbReference type="InterPro" id="IPR001680">
    <property type="entry name" value="WD40_rpt"/>
</dbReference>
<evidence type="ECO:0000313" key="4">
    <source>
        <dbReference type="Proteomes" id="UP000728185"/>
    </source>
</evidence>
<evidence type="ECO:0000256" key="1">
    <source>
        <dbReference type="PROSITE-ProRule" id="PRU00221"/>
    </source>
</evidence>
<dbReference type="InterPro" id="IPR015943">
    <property type="entry name" value="WD40/YVTN_repeat-like_dom_sf"/>
</dbReference>
<dbReference type="PROSITE" id="PS50082">
    <property type="entry name" value="WD_REPEATS_2"/>
    <property type="match status" value="2"/>
</dbReference>
<sequence length="1011" mass="110864">MDRMFDGQQLSYLLCPQFSTTAHLDRSDPPLHCLFASPSPASMRFDFYPPFSTNTQRHQSGHQPMVRLWNVADGTQLAEFSGHHFRVVAVRFSPSARYLVSLGSQEDNTVYVWDRTSGQRVASAKVTNKINGVAFSPTGHFFVTVGVRHVRYWYLESRRNRHKETLPLNGRNAILGDLLNNSFTDVCCTLRTSNPASGHMDRSGDYLTANSATTTTDDGGVTGMVLTLVVSKAGQLMQFSDQRYLEKWVELRTSKASCLSTGGPWVVVGCARGTCLLFESETLQFLAQLPLPHTLGSDLQLDVPCQIPSASLPPPSATGPNTDDTEAPFYPDLLAIKLDWSRSRVTCCYTDHRCVEYLIIITLCVCVFSPISLYVWDISDLNNIRRRLSHFYHSRGVWSIDCFVDTCSNLSPSLPTSTTSSPPSWWTSGTFVTCADDGTIRFWSLGDESANDGVTVAATSQQDLSECGLVSDKFTISEVSGFTIETWFTMSTHSNAGIGPLGGPPSSPALSSSAISDSALPSPSSPTVPNFGDFFTGVSSSTLSSLSHGCCVRAVCISPDCRHLAVGDRDGHLRVYALETLTAICHITAHDSEILSLSFFRSDSVPELALLCSASRDRLIHIFDPNQNYSLVQTVADHSAAIFAARIVETEEDGEIRLISCGMDKSLLIRVLEIFAAPSTTFCPSFVVVIPILFSRVNMTKLTRNCACLCQLTSSFSHTQFTFYAFGKPDEAGLTAHFALEHHLVGRHSQLDAAFTPNVCSPQTVGSDPKPATRRRYLAVACQDRRLRIYNVTTGRPVRCYRGSFNEDGCLVRCTIDPTGSIVATSGSDKQLNLFYLLTGESIATLCGHSELALGLRFLPDLRRLVSVSSDSCIFVWRLSPSVTQHLSTRTTGLMKQTQSSCGYPSKSPGLVDNMHLTAPLRWPRPSRGLGDEEDGDENMTSLWTNDSISIPSTTNERTHAKVRQQISSGRAPLTTDEDSEPDLLQLDMEEDLVPQDSLQESGFGDAHDGR</sequence>
<dbReference type="InterPro" id="IPR052779">
    <property type="entry name" value="WDR62"/>
</dbReference>
<dbReference type="GO" id="GO:0072686">
    <property type="term" value="C:mitotic spindle"/>
    <property type="evidence" value="ECO:0007669"/>
    <property type="project" value="TreeGrafter"/>
</dbReference>
<keyword evidence="4" id="KW-1185">Reference proteome</keyword>
<organism evidence="3 4">
    <name type="scientific">Fasciolopsis buskii</name>
    <dbReference type="NCBI Taxonomy" id="27845"/>
    <lineage>
        <taxon>Eukaryota</taxon>
        <taxon>Metazoa</taxon>
        <taxon>Spiralia</taxon>
        <taxon>Lophotrochozoa</taxon>
        <taxon>Platyhelminthes</taxon>
        <taxon>Trematoda</taxon>
        <taxon>Digenea</taxon>
        <taxon>Plagiorchiida</taxon>
        <taxon>Echinostomata</taxon>
        <taxon>Echinostomatoidea</taxon>
        <taxon>Fasciolidae</taxon>
        <taxon>Fasciolopsis</taxon>
    </lineage>
</organism>
<gene>
    <name evidence="3" type="ORF">FBUS_04094</name>
</gene>
<dbReference type="Pfam" id="PF00400">
    <property type="entry name" value="WD40"/>
    <property type="match status" value="4"/>
</dbReference>
<keyword evidence="1" id="KW-0853">WD repeat</keyword>
<protein>
    <submittedName>
        <fullName evidence="3">Mitogen-activated protein kinase-binding protein 1</fullName>
    </submittedName>
</protein>
<dbReference type="GO" id="GO:0007099">
    <property type="term" value="P:centriole replication"/>
    <property type="evidence" value="ECO:0007669"/>
    <property type="project" value="TreeGrafter"/>
</dbReference>
<keyword evidence="3" id="KW-0418">Kinase</keyword>
<dbReference type="SUPFAM" id="SSF50978">
    <property type="entry name" value="WD40 repeat-like"/>
    <property type="match status" value="1"/>
</dbReference>
<proteinExistence type="predicted"/>
<dbReference type="SUPFAM" id="SSF50969">
    <property type="entry name" value="YVTN repeat-like/Quinoprotein amine dehydrogenase"/>
    <property type="match status" value="1"/>
</dbReference>
<dbReference type="PANTHER" id="PTHR45589">
    <property type="entry name" value="WD REPEAT DOMAIN 62, ISOFORM G"/>
    <property type="match status" value="1"/>
</dbReference>
<dbReference type="InterPro" id="IPR036322">
    <property type="entry name" value="WD40_repeat_dom_sf"/>
</dbReference>
<dbReference type="EMBL" id="LUCM01011292">
    <property type="protein sequence ID" value="KAA0184171.1"/>
    <property type="molecule type" value="Genomic_DNA"/>
</dbReference>
<feature type="region of interest" description="Disordered" evidence="2">
    <location>
        <begin position="922"/>
        <end position="1011"/>
    </location>
</feature>
<accession>A0A8E0RP26</accession>
<feature type="compositionally biased region" description="Acidic residues" evidence="2">
    <location>
        <begin position="976"/>
        <end position="994"/>
    </location>
</feature>
<dbReference type="GO" id="GO:0016301">
    <property type="term" value="F:kinase activity"/>
    <property type="evidence" value="ECO:0007669"/>
    <property type="project" value="UniProtKB-KW"/>
</dbReference>
<feature type="region of interest" description="Disordered" evidence="2">
    <location>
        <begin position="498"/>
        <end position="521"/>
    </location>
</feature>
<dbReference type="OrthoDB" id="6154712at2759"/>
<evidence type="ECO:0000256" key="2">
    <source>
        <dbReference type="SAM" id="MobiDB-lite"/>
    </source>
</evidence>
<dbReference type="PANTHER" id="PTHR45589:SF1">
    <property type="entry name" value="WD REPEAT DOMAIN 62, ISOFORM G"/>
    <property type="match status" value="1"/>
</dbReference>
<reference evidence="3" key="1">
    <citation type="submission" date="2019-05" db="EMBL/GenBank/DDBJ databases">
        <title>Annotation for the trematode Fasciolopsis buski.</title>
        <authorList>
            <person name="Choi Y.-J."/>
        </authorList>
    </citation>
    <scope>NUCLEOTIDE SEQUENCE</scope>
    <source>
        <strain evidence="3">HT</strain>
        <tissue evidence="3">Whole worm</tissue>
    </source>
</reference>
<evidence type="ECO:0000313" key="3">
    <source>
        <dbReference type="EMBL" id="KAA0184171.1"/>
    </source>
</evidence>
<keyword evidence="3" id="KW-0808">Transferase</keyword>
<feature type="repeat" description="WD" evidence="1">
    <location>
        <begin position="846"/>
        <end position="880"/>
    </location>
</feature>
<dbReference type="InterPro" id="IPR011044">
    <property type="entry name" value="Quino_amine_DH_bsu"/>
</dbReference>
<dbReference type="AlphaFoldDB" id="A0A8E0RP26"/>
<feature type="compositionally biased region" description="Polar residues" evidence="2">
    <location>
        <begin position="939"/>
        <end position="956"/>
    </location>
</feature>